<feature type="domain" description="Acyl-CoA dehydrogenase/oxidase N-terminal" evidence="9">
    <location>
        <begin position="7"/>
        <end position="121"/>
    </location>
</feature>
<dbReference type="InterPro" id="IPR037069">
    <property type="entry name" value="AcylCoA_DH/ox_N_sf"/>
</dbReference>
<proteinExistence type="inferred from homology"/>
<dbReference type="Proteomes" id="UP000505377">
    <property type="component" value="Chromosome"/>
</dbReference>
<dbReference type="RefSeq" id="WP_172160112.1">
    <property type="nucleotide sequence ID" value="NZ_CP053564.1"/>
</dbReference>
<feature type="domain" description="Acyl-CoA dehydrogenase/oxidase C-terminal" evidence="7">
    <location>
        <begin position="233"/>
        <end position="381"/>
    </location>
</feature>
<dbReference type="KEGG" id="pbro:HOP40_18020"/>
<dbReference type="Gene3D" id="1.10.540.10">
    <property type="entry name" value="Acyl-CoA dehydrogenase/oxidase, N-terminal domain"/>
    <property type="match status" value="1"/>
</dbReference>
<reference evidence="10 11" key="1">
    <citation type="submission" date="2020-05" db="EMBL/GenBank/DDBJ databases">
        <authorList>
            <person name="Mo P."/>
        </authorList>
    </citation>
    <scope>NUCLEOTIDE SEQUENCE [LARGE SCALE GENOMIC DNA]</scope>
    <source>
        <strain evidence="10 11">Gen01</strain>
    </source>
</reference>
<dbReference type="InterPro" id="IPR046373">
    <property type="entry name" value="Acyl-CoA_Oxase/DH_mid-dom_sf"/>
</dbReference>
<dbReference type="Gene3D" id="2.40.110.10">
    <property type="entry name" value="Butyryl-CoA Dehydrogenase, subunit A, domain 2"/>
    <property type="match status" value="1"/>
</dbReference>
<name>A0A6M6JHF1_9PSEU</name>
<evidence type="ECO:0000259" key="8">
    <source>
        <dbReference type="Pfam" id="PF02770"/>
    </source>
</evidence>
<organism evidence="10 11">
    <name type="scientific">Pseudonocardia broussonetiae</name>
    <dbReference type="NCBI Taxonomy" id="2736640"/>
    <lineage>
        <taxon>Bacteria</taxon>
        <taxon>Bacillati</taxon>
        <taxon>Actinomycetota</taxon>
        <taxon>Actinomycetes</taxon>
        <taxon>Pseudonocardiales</taxon>
        <taxon>Pseudonocardiaceae</taxon>
        <taxon>Pseudonocardia</taxon>
    </lineage>
</organism>
<evidence type="ECO:0000256" key="4">
    <source>
        <dbReference type="ARBA" id="ARBA00022827"/>
    </source>
</evidence>
<feature type="domain" description="Acyl-CoA oxidase/dehydrogenase middle" evidence="8">
    <location>
        <begin position="125"/>
        <end position="220"/>
    </location>
</feature>
<dbReference type="PIRSF" id="PIRSF016578">
    <property type="entry name" value="HsaA"/>
    <property type="match status" value="1"/>
</dbReference>
<keyword evidence="5 6" id="KW-0560">Oxidoreductase</keyword>
<dbReference type="Pfam" id="PF02771">
    <property type="entry name" value="Acyl-CoA_dh_N"/>
    <property type="match status" value="1"/>
</dbReference>
<dbReference type="InterPro" id="IPR036250">
    <property type="entry name" value="AcylCo_DH-like_C"/>
</dbReference>
<comment type="cofactor">
    <cofactor evidence="1 6">
        <name>FAD</name>
        <dbReference type="ChEBI" id="CHEBI:57692"/>
    </cofactor>
</comment>
<evidence type="ECO:0000256" key="1">
    <source>
        <dbReference type="ARBA" id="ARBA00001974"/>
    </source>
</evidence>
<dbReference type="Pfam" id="PF02770">
    <property type="entry name" value="Acyl-CoA_dh_M"/>
    <property type="match status" value="1"/>
</dbReference>
<dbReference type="AlphaFoldDB" id="A0A6M6JHF1"/>
<evidence type="ECO:0000256" key="6">
    <source>
        <dbReference type="RuleBase" id="RU362125"/>
    </source>
</evidence>
<dbReference type="InterPro" id="IPR009075">
    <property type="entry name" value="AcylCo_DH/oxidase_C"/>
</dbReference>
<dbReference type="Gene3D" id="1.20.140.10">
    <property type="entry name" value="Butyryl-CoA Dehydrogenase, subunit A, domain 3"/>
    <property type="match status" value="1"/>
</dbReference>
<dbReference type="Pfam" id="PF00441">
    <property type="entry name" value="Acyl-CoA_dh_1"/>
    <property type="match status" value="1"/>
</dbReference>
<keyword evidence="4 6" id="KW-0274">FAD</keyword>
<dbReference type="InterPro" id="IPR013786">
    <property type="entry name" value="AcylCoA_DH/ox_N"/>
</dbReference>
<dbReference type="GO" id="GO:0003995">
    <property type="term" value="F:acyl-CoA dehydrogenase activity"/>
    <property type="evidence" value="ECO:0007669"/>
    <property type="project" value="InterPro"/>
</dbReference>
<protein>
    <submittedName>
        <fullName evidence="10">Acyl-CoA dehydrogenase</fullName>
    </submittedName>
</protein>
<evidence type="ECO:0000313" key="10">
    <source>
        <dbReference type="EMBL" id="QJY47474.1"/>
    </source>
</evidence>
<comment type="similarity">
    <text evidence="2 6">Belongs to the acyl-CoA dehydrogenase family.</text>
</comment>
<dbReference type="GO" id="GO:0050660">
    <property type="term" value="F:flavin adenine dinucleotide binding"/>
    <property type="evidence" value="ECO:0007669"/>
    <property type="project" value="InterPro"/>
</dbReference>
<dbReference type="PANTHER" id="PTHR43884:SF12">
    <property type="entry name" value="ISOVALERYL-COA DEHYDROGENASE, MITOCHONDRIAL-RELATED"/>
    <property type="match status" value="1"/>
</dbReference>
<accession>A0A6M6JHF1</accession>
<evidence type="ECO:0000256" key="2">
    <source>
        <dbReference type="ARBA" id="ARBA00009347"/>
    </source>
</evidence>
<dbReference type="PROSITE" id="PS00073">
    <property type="entry name" value="ACYL_COA_DH_2"/>
    <property type="match status" value="1"/>
</dbReference>
<dbReference type="SUPFAM" id="SSF47203">
    <property type="entry name" value="Acyl-CoA dehydrogenase C-terminal domain-like"/>
    <property type="match status" value="1"/>
</dbReference>
<dbReference type="FunFam" id="1.20.140.10:FF:000001">
    <property type="entry name" value="Acyl-CoA dehydrogenase"/>
    <property type="match status" value="1"/>
</dbReference>
<evidence type="ECO:0000256" key="3">
    <source>
        <dbReference type="ARBA" id="ARBA00022630"/>
    </source>
</evidence>
<evidence type="ECO:0000256" key="5">
    <source>
        <dbReference type="ARBA" id="ARBA00023002"/>
    </source>
</evidence>
<dbReference type="InterPro" id="IPR006091">
    <property type="entry name" value="Acyl-CoA_Oxase/DH_mid-dom"/>
</dbReference>
<dbReference type="InterPro" id="IPR006089">
    <property type="entry name" value="Acyl-CoA_DH_CS"/>
</dbReference>
<keyword evidence="11" id="KW-1185">Reference proteome</keyword>
<keyword evidence="3 6" id="KW-0285">Flavoprotein</keyword>
<evidence type="ECO:0000259" key="9">
    <source>
        <dbReference type="Pfam" id="PF02771"/>
    </source>
</evidence>
<dbReference type="InterPro" id="IPR009100">
    <property type="entry name" value="AcylCoA_DH/oxidase_NM_dom_sf"/>
</dbReference>
<dbReference type="FunFam" id="2.40.110.10:FF:000002">
    <property type="entry name" value="Acyl-CoA dehydrogenase fadE12"/>
    <property type="match status" value="1"/>
</dbReference>
<evidence type="ECO:0000313" key="11">
    <source>
        <dbReference type="Proteomes" id="UP000505377"/>
    </source>
</evidence>
<dbReference type="EMBL" id="CP053564">
    <property type="protein sequence ID" value="QJY47474.1"/>
    <property type="molecule type" value="Genomic_DNA"/>
</dbReference>
<gene>
    <name evidence="10" type="ORF">HOP40_18020</name>
</gene>
<evidence type="ECO:0000259" key="7">
    <source>
        <dbReference type="Pfam" id="PF00441"/>
    </source>
</evidence>
<sequence length="389" mass="43170">MQRTLYTEDHEQYRATVRAFLAREVEPHFLRWDEERLIDTSVFRTAAEQGVYALAVPEEHGGAGETDYRYRMVVNEEVARVGATAFGMTLGLQDDLVLAYLLDLTTDEQKERWLEPFARGELLGALAMTEPGTGSDLQGITTHAHRDGDGNWVLSGAKTFISSATTADLVIVAVRTDPEAGSRGFSLLVVERDTPGFTRGRKLSKVGLHGQDTGELYFDRAVVPAENLLGVEGRGMQHLMSHLPQERLGLVASAYTAARAVYELTARYCFERTAFGTAVGDFQNSRFVLAEMETELDVAEAYVDRCVLAFNAGELTPVEAAKGKWYLTELQKRVTDRCVQLHGGYGYMLEYPVARAFADGRIQTIYGGTTEIMKEIIGRDIAGRHRPAR</sequence>
<dbReference type="PANTHER" id="PTHR43884">
    <property type="entry name" value="ACYL-COA DEHYDROGENASE"/>
    <property type="match status" value="1"/>
</dbReference>
<dbReference type="SUPFAM" id="SSF56645">
    <property type="entry name" value="Acyl-CoA dehydrogenase NM domain-like"/>
    <property type="match status" value="1"/>
</dbReference>